<evidence type="ECO:0000313" key="8">
    <source>
        <dbReference type="Proteomes" id="UP001230915"/>
    </source>
</evidence>
<feature type="transmembrane region" description="Helical" evidence="6">
    <location>
        <begin position="159"/>
        <end position="181"/>
    </location>
</feature>
<feature type="transmembrane region" description="Helical" evidence="6">
    <location>
        <begin position="187"/>
        <end position="211"/>
    </location>
</feature>
<dbReference type="InterPro" id="IPR050833">
    <property type="entry name" value="Poly_Biosynth_Transport"/>
</dbReference>
<evidence type="ECO:0000313" key="7">
    <source>
        <dbReference type="EMBL" id="MDQ7916093.1"/>
    </source>
</evidence>
<sequence length="430" mass="48830">MRPKFINYIKENPLLKVTSLNSGAILMKMMAGLVISKLTAYFLGPVGIALIGNLRNGQNLINTLASSGIQKGVVSHIAKGKDKKKFLQILTNTFFSLGLLVSIVVGVFIFAFNAEVSHYIFKTNSYAWIITLLAISLPINTLNLFILSILQGLSDFKKVIYINIITSISNLVLFSILLYFLGLEGAFVTVILLSSLQFIITLFYARPYYYLFENLKLFYFPKKIISSLSKYGLMTLISSISFPLVYLGVRREIMLTLSSTDAGYWEAMSRLSSHYILLMVSVINLYVLPKLSAAKHTKTFKETVLEFYKLIIPFYAVGLVVIYVFRNFIIRVVYSEEFLPVQDLFLGQLIGDFFYILALVMVYQMHAKRQVKRFIATDLFIAIGFYAFSVYFLGILGLEGVVYAHALINFLYFLLVLTIFRKPLFSHSKL</sequence>
<gene>
    <name evidence="7" type="ORF">RBU60_00760</name>
</gene>
<evidence type="ECO:0000256" key="1">
    <source>
        <dbReference type="ARBA" id="ARBA00004651"/>
    </source>
</evidence>
<dbReference type="RefSeq" id="WP_308862701.1">
    <property type="nucleotide sequence ID" value="NZ_JAVHUL010000001.1"/>
</dbReference>
<feature type="transmembrane region" description="Helical" evidence="6">
    <location>
        <begin position="29"/>
        <end position="51"/>
    </location>
</feature>
<feature type="transmembrane region" description="Helical" evidence="6">
    <location>
        <begin position="126"/>
        <end position="147"/>
    </location>
</feature>
<evidence type="ECO:0000256" key="3">
    <source>
        <dbReference type="ARBA" id="ARBA00022692"/>
    </source>
</evidence>
<keyword evidence="5 6" id="KW-0472">Membrane</keyword>
<keyword evidence="8" id="KW-1185">Reference proteome</keyword>
<keyword evidence="2" id="KW-1003">Cell membrane</keyword>
<comment type="subcellular location">
    <subcellularLocation>
        <location evidence="1">Cell membrane</location>
        <topology evidence="1">Multi-pass membrane protein</topology>
    </subcellularLocation>
</comment>
<keyword evidence="3 6" id="KW-0812">Transmembrane</keyword>
<comment type="caution">
    <text evidence="7">The sequence shown here is derived from an EMBL/GenBank/DDBJ whole genome shotgun (WGS) entry which is preliminary data.</text>
</comment>
<dbReference type="Pfam" id="PF01943">
    <property type="entry name" value="Polysacc_synt"/>
    <property type="match status" value="1"/>
</dbReference>
<evidence type="ECO:0000256" key="2">
    <source>
        <dbReference type="ARBA" id="ARBA00022475"/>
    </source>
</evidence>
<dbReference type="InterPro" id="IPR044550">
    <property type="entry name" value="WzxE"/>
</dbReference>
<dbReference type="PANTHER" id="PTHR30250">
    <property type="entry name" value="PST FAMILY PREDICTED COLANIC ACID TRANSPORTER"/>
    <property type="match status" value="1"/>
</dbReference>
<feature type="transmembrane region" description="Helical" evidence="6">
    <location>
        <begin position="345"/>
        <end position="363"/>
    </location>
</feature>
<feature type="transmembrane region" description="Helical" evidence="6">
    <location>
        <begin position="307"/>
        <end position="325"/>
    </location>
</feature>
<dbReference type="EMBL" id="JAVHUL010000001">
    <property type="protein sequence ID" value="MDQ7916093.1"/>
    <property type="molecule type" value="Genomic_DNA"/>
</dbReference>
<dbReference type="InterPro" id="IPR002797">
    <property type="entry name" value="Polysacc_synth"/>
</dbReference>
<evidence type="ECO:0000256" key="5">
    <source>
        <dbReference type="ARBA" id="ARBA00023136"/>
    </source>
</evidence>
<dbReference type="CDD" id="cd13125">
    <property type="entry name" value="MATE_like_10"/>
    <property type="match status" value="1"/>
</dbReference>
<feature type="transmembrane region" description="Helical" evidence="6">
    <location>
        <begin position="375"/>
        <end position="396"/>
    </location>
</feature>
<feature type="transmembrane region" description="Helical" evidence="6">
    <location>
        <begin position="89"/>
        <end position="114"/>
    </location>
</feature>
<dbReference type="PANTHER" id="PTHR30250:SF30">
    <property type="entry name" value="LIPID III FLIPPASE"/>
    <property type="match status" value="1"/>
</dbReference>
<organism evidence="7 8">
    <name type="scientific">Mesonia profundi</name>
    <dbReference type="NCBI Taxonomy" id="3070998"/>
    <lineage>
        <taxon>Bacteria</taxon>
        <taxon>Pseudomonadati</taxon>
        <taxon>Bacteroidota</taxon>
        <taxon>Flavobacteriia</taxon>
        <taxon>Flavobacteriales</taxon>
        <taxon>Flavobacteriaceae</taxon>
        <taxon>Mesonia</taxon>
    </lineage>
</organism>
<reference evidence="7 8" key="1">
    <citation type="submission" date="2023-08" db="EMBL/GenBank/DDBJ databases">
        <title>Mesonia sp. MT50, isolated from deep-sea sediment of the Mariana Trench.</title>
        <authorList>
            <person name="Fu H."/>
        </authorList>
    </citation>
    <scope>NUCLEOTIDE SEQUENCE [LARGE SCALE GENOMIC DNA]</scope>
    <source>
        <strain evidence="7 8">MT50</strain>
    </source>
</reference>
<keyword evidence="4 6" id="KW-1133">Transmembrane helix</keyword>
<feature type="transmembrane region" description="Helical" evidence="6">
    <location>
        <begin position="402"/>
        <end position="420"/>
    </location>
</feature>
<feature type="transmembrane region" description="Helical" evidence="6">
    <location>
        <begin position="231"/>
        <end position="249"/>
    </location>
</feature>
<protein>
    <submittedName>
        <fullName evidence="7">O-antigen translocase</fullName>
    </submittedName>
</protein>
<accession>A0ABU0ZZD2</accession>
<feature type="transmembrane region" description="Helical" evidence="6">
    <location>
        <begin position="269"/>
        <end position="287"/>
    </location>
</feature>
<evidence type="ECO:0000256" key="4">
    <source>
        <dbReference type="ARBA" id="ARBA00022989"/>
    </source>
</evidence>
<proteinExistence type="predicted"/>
<evidence type="ECO:0000256" key="6">
    <source>
        <dbReference type="SAM" id="Phobius"/>
    </source>
</evidence>
<name>A0ABU0ZZD2_9FLAO</name>
<dbReference type="Proteomes" id="UP001230915">
    <property type="component" value="Unassembled WGS sequence"/>
</dbReference>